<feature type="compositionally biased region" description="Polar residues" evidence="1">
    <location>
        <begin position="1"/>
        <end position="13"/>
    </location>
</feature>
<feature type="compositionally biased region" description="Basic and acidic residues" evidence="1">
    <location>
        <begin position="234"/>
        <end position="245"/>
    </location>
</feature>
<evidence type="ECO:0000313" key="2">
    <source>
        <dbReference type="EMBL" id="CAD8899036.1"/>
    </source>
</evidence>
<dbReference type="EMBL" id="HBFR01035965">
    <property type="protein sequence ID" value="CAD8899036.1"/>
    <property type="molecule type" value="Transcribed_RNA"/>
</dbReference>
<feature type="region of interest" description="Disordered" evidence="1">
    <location>
        <begin position="138"/>
        <end position="191"/>
    </location>
</feature>
<dbReference type="AlphaFoldDB" id="A0A7S1FZZ5"/>
<reference evidence="2" key="1">
    <citation type="submission" date="2021-01" db="EMBL/GenBank/DDBJ databases">
        <authorList>
            <person name="Corre E."/>
            <person name="Pelletier E."/>
            <person name="Niang G."/>
            <person name="Scheremetjew M."/>
            <person name="Finn R."/>
            <person name="Kale V."/>
            <person name="Holt S."/>
            <person name="Cochrane G."/>
            <person name="Meng A."/>
            <person name="Brown T."/>
            <person name="Cohen L."/>
        </authorList>
    </citation>
    <scope>NUCLEOTIDE SEQUENCE</scope>
    <source>
        <strain evidence="2">308</strain>
    </source>
</reference>
<proteinExistence type="predicted"/>
<name>A0A7S1FZZ5_9STRA</name>
<feature type="compositionally biased region" description="Polar residues" evidence="1">
    <location>
        <begin position="37"/>
        <end position="61"/>
    </location>
</feature>
<evidence type="ECO:0000256" key="1">
    <source>
        <dbReference type="SAM" id="MobiDB-lite"/>
    </source>
</evidence>
<accession>A0A7S1FZZ5</accession>
<feature type="compositionally biased region" description="Polar residues" evidence="1">
    <location>
        <begin position="148"/>
        <end position="162"/>
    </location>
</feature>
<gene>
    <name evidence="2" type="ORF">CHYS00102_LOCUS26252</name>
</gene>
<feature type="region of interest" description="Disordered" evidence="1">
    <location>
        <begin position="232"/>
        <end position="275"/>
    </location>
</feature>
<sequence>MSSSWDNSILSEKNPSRRSGPAGRGRGKYQEDPSIASYYTNGEESMWSGSNSFDDTRGTMNSYYSYDEETIGYRDDDPFFEVAAQCRAIPTRMPDIMRHFAEGASSLGIRVNQYAEELEKEGKPNSVVTAVGKVLTSAATPTAGGPNKPSSLPPSSRMTPRTVTELPKVLSEDTFGTAGDYDKDGGGEQWGQSLSVKGEIAEETLKRVPINRQNSDTSNKSLTSFMSNVSSIFDKSKRDENDHNRANGIQKRANDSKGDKSSPPSSPPKPVLEKMVKGALTPIQSYSIDHFGTVTNPMSEATETYDSFTQAKRVPSNFGKSLSD</sequence>
<protein>
    <submittedName>
        <fullName evidence="2">Uncharacterized protein</fullName>
    </submittedName>
</protein>
<organism evidence="2">
    <name type="scientific">Corethron hystrix</name>
    <dbReference type="NCBI Taxonomy" id="216773"/>
    <lineage>
        <taxon>Eukaryota</taxon>
        <taxon>Sar</taxon>
        <taxon>Stramenopiles</taxon>
        <taxon>Ochrophyta</taxon>
        <taxon>Bacillariophyta</taxon>
        <taxon>Coscinodiscophyceae</taxon>
        <taxon>Corethrophycidae</taxon>
        <taxon>Corethrales</taxon>
        <taxon>Corethraceae</taxon>
        <taxon>Corethron</taxon>
    </lineage>
</organism>
<feature type="region of interest" description="Disordered" evidence="1">
    <location>
        <begin position="1"/>
        <end position="61"/>
    </location>
</feature>